<dbReference type="Proteomes" id="UP000219897">
    <property type="component" value="Unassembled WGS sequence"/>
</dbReference>
<evidence type="ECO:0000313" key="1">
    <source>
        <dbReference type="EMBL" id="PER55804.1"/>
    </source>
</evidence>
<sequence>MQYHLEFEFDAPIHIHYEKLRELAKGKQNLGDILEVQKQALQMLYTQFSHQTDASLCWHVWLNENMEEPIQVFFDETDKGFHVLVTNPATSQASRIDLEDAPMSTVVEKLKSVLGFIY</sequence>
<evidence type="ECO:0000313" key="2">
    <source>
        <dbReference type="Proteomes" id="UP000219897"/>
    </source>
</evidence>
<dbReference type="AlphaFoldDB" id="A0ABD6SH08"/>
<accession>A0ABD6SH08</accession>
<dbReference type="EMBL" id="NTYF01000023">
    <property type="protein sequence ID" value="PER55804.1"/>
    <property type="molecule type" value="Genomic_DNA"/>
</dbReference>
<reference evidence="1 2" key="1">
    <citation type="submission" date="2017-09" db="EMBL/GenBank/DDBJ databases">
        <title>Large-scale bioinformatics analysis of Bacillus genomes uncovers conserved roles of natural products in bacterial physiology.</title>
        <authorList>
            <consortium name="Agbiome Team Llc"/>
            <person name="Bleich R.M."/>
            <person name="Kirk G.J."/>
            <person name="Santa Maria K.C."/>
            <person name="Allen S.E."/>
            <person name="Farag S."/>
            <person name="Shank E.A."/>
            <person name="Bowers A."/>
        </authorList>
    </citation>
    <scope>NUCLEOTIDE SEQUENCE [LARGE SCALE GENOMIC DNA]</scope>
    <source>
        <strain evidence="1 2">AFS005140</strain>
    </source>
</reference>
<proteinExistence type="predicted"/>
<gene>
    <name evidence="1" type="ORF">CN495_08620</name>
</gene>
<name>A0ABD6SH08_BACTU</name>
<comment type="caution">
    <text evidence="1">The sequence shown here is derived from an EMBL/GenBank/DDBJ whole genome shotgun (WGS) entry which is preliminary data.</text>
</comment>
<dbReference type="RefSeq" id="WP_098317141.1">
    <property type="nucleotide sequence ID" value="NZ_NTYF01000023.1"/>
</dbReference>
<organism evidence="1 2">
    <name type="scientific">Bacillus thuringiensis</name>
    <dbReference type="NCBI Taxonomy" id="1428"/>
    <lineage>
        <taxon>Bacteria</taxon>
        <taxon>Bacillati</taxon>
        <taxon>Bacillota</taxon>
        <taxon>Bacilli</taxon>
        <taxon>Bacillales</taxon>
        <taxon>Bacillaceae</taxon>
        <taxon>Bacillus</taxon>
        <taxon>Bacillus cereus group</taxon>
    </lineage>
</organism>
<protein>
    <submittedName>
        <fullName evidence="1">Uncharacterized protein</fullName>
    </submittedName>
</protein>